<protein>
    <submittedName>
        <fullName evidence="1">Predicted ATPase</fullName>
    </submittedName>
</protein>
<reference evidence="1 2" key="1">
    <citation type="submission" date="2016-10" db="EMBL/GenBank/DDBJ databases">
        <authorList>
            <person name="de Groot N.N."/>
        </authorList>
    </citation>
    <scope>NUCLEOTIDE SEQUENCE [LARGE SCALE GENOMIC DNA]</scope>
    <source>
        <strain evidence="1 2">DSM 21800</strain>
    </source>
</reference>
<dbReference type="Pfam" id="PF13424">
    <property type="entry name" value="TPR_12"/>
    <property type="match status" value="2"/>
</dbReference>
<gene>
    <name evidence="1" type="ORF">SAMN04489812_5030</name>
</gene>
<evidence type="ECO:0000313" key="2">
    <source>
        <dbReference type="Proteomes" id="UP000199103"/>
    </source>
</evidence>
<dbReference type="SMART" id="SM00028">
    <property type="entry name" value="TPR"/>
    <property type="match status" value="5"/>
</dbReference>
<dbReference type="RefSeq" id="WP_172836217.1">
    <property type="nucleotide sequence ID" value="NZ_LT629772.1"/>
</dbReference>
<dbReference type="Pfam" id="PF13374">
    <property type="entry name" value="TPR_10"/>
    <property type="match status" value="1"/>
</dbReference>
<sequence length="638" mass="69458">MITGPPGVGKTSLAVHWAHRIADRFPDGQLYVNLRGFGPADRMLNPAAALRGFLDAIAPGATVPTDPDEQAARFRSLMAGRRMLLVLDNARDSDQVLPLLPGTGGCLVMITSRHQLTGLIATTGAMPVEVEPVGVEDGHRQLMARLGRNRVRDEPAAVAELVAACAGLPLAIALVSARAATQPQLPLSALAAELREAPGGLDVFGGDTAAADLRTVFSWSAAALSPAAASAFRLLGLHPGPDLTTIAAAALLGRPVAATRTVLIELCRVHLLREHQPGRYSSHDLIASYAAELAAEVPTAARIQALARMIDHYLHTARRATELLAPRLRPLTPFPAAAEPVPVAAVETQREAQTWFRSEHDQLLAMIDIAAGSDDLVRRVFLLHEAMRDYVEMQAHWYDWKQLAELSLTVAGRIGDRHEEARSLQSVGGALAHLGRLQESLRAFEQAADLYRSLDDDQAVARVESNLGKLAALNADFDSAIAHSERALELYAAQDNGFGVNWVRVDLAWFHGQQGDYDTALRYCQQVRTFHREDDPSLLAPVWDTEGFVHYKLGDLHRATECMRQAHDLYRQIGDRFNEADVLDHLGDVLLAQGDRSGARQTWQQAYEILRPTGHPMADTVHSKIIRPVRSTDAMPAG</sequence>
<dbReference type="PANTHER" id="PTHR47691:SF3">
    <property type="entry name" value="HTH-TYPE TRANSCRIPTIONAL REGULATOR RV0890C-RELATED"/>
    <property type="match status" value="1"/>
</dbReference>
<dbReference type="InterPro" id="IPR019734">
    <property type="entry name" value="TPR_rpt"/>
</dbReference>
<dbReference type="EMBL" id="LT629772">
    <property type="protein sequence ID" value="SDT29563.1"/>
    <property type="molecule type" value="Genomic_DNA"/>
</dbReference>
<dbReference type="STRING" id="630515.SAMN04489812_5030"/>
<dbReference type="SUPFAM" id="SSF48452">
    <property type="entry name" value="TPR-like"/>
    <property type="match status" value="2"/>
</dbReference>
<keyword evidence="2" id="KW-1185">Reference proteome</keyword>
<evidence type="ECO:0000313" key="1">
    <source>
        <dbReference type="EMBL" id="SDT29563.1"/>
    </source>
</evidence>
<dbReference type="PANTHER" id="PTHR47691">
    <property type="entry name" value="REGULATOR-RELATED"/>
    <property type="match status" value="1"/>
</dbReference>
<organism evidence="1 2">
    <name type="scientific">Microlunatus soli</name>
    <dbReference type="NCBI Taxonomy" id="630515"/>
    <lineage>
        <taxon>Bacteria</taxon>
        <taxon>Bacillati</taxon>
        <taxon>Actinomycetota</taxon>
        <taxon>Actinomycetes</taxon>
        <taxon>Propionibacteriales</taxon>
        <taxon>Propionibacteriaceae</taxon>
        <taxon>Microlunatus</taxon>
    </lineage>
</organism>
<dbReference type="GO" id="GO:0043531">
    <property type="term" value="F:ADP binding"/>
    <property type="evidence" value="ECO:0007669"/>
    <property type="project" value="InterPro"/>
</dbReference>
<dbReference type="Gene3D" id="1.25.40.10">
    <property type="entry name" value="Tetratricopeptide repeat domain"/>
    <property type="match status" value="1"/>
</dbReference>
<proteinExistence type="predicted"/>
<dbReference type="AlphaFoldDB" id="A0A1H1Z7G3"/>
<dbReference type="SUPFAM" id="SSF52540">
    <property type="entry name" value="P-loop containing nucleoside triphosphate hydrolases"/>
    <property type="match status" value="1"/>
</dbReference>
<dbReference type="Gene3D" id="3.40.50.300">
    <property type="entry name" value="P-loop containing nucleotide triphosphate hydrolases"/>
    <property type="match status" value="1"/>
</dbReference>
<dbReference type="InterPro" id="IPR027417">
    <property type="entry name" value="P-loop_NTPase"/>
</dbReference>
<dbReference type="InterPro" id="IPR011990">
    <property type="entry name" value="TPR-like_helical_dom_sf"/>
</dbReference>
<accession>A0A1H1Z7G3</accession>
<dbReference type="Proteomes" id="UP000199103">
    <property type="component" value="Chromosome I"/>
</dbReference>
<name>A0A1H1Z7G3_9ACTN</name>